<dbReference type="RefSeq" id="XP_055896760.1">
    <property type="nucleotide sequence ID" value="XM_056040785.1"/>
</dbReference>
<dbReference type="AlphaFoldDB" id="A0A9W3BBC8"/>
<gene>
    <name evidence="2" type="primary">LOC106053459</name>
</gene>
<accession>A0A9W3BBC8</accession>
<dbReference type="Proteomes" id="UP001165740">
    <property type="component" value="Chromosome 9"/>
</dbReference>
<protein>
    <submittedName>
        <fullName evidence="2">Uncharacterized protein LOC106053459 isoform X2</fullName>
    </submittedName>
</protein>
<dbReference type="GeneID" id="106053459"/>
<dbReference type="Gene3D" id="1.20.80.60">
    <property type="match status" value="1"/>
</dbReference>
<evidence type="ECO:0000313" key="2">
    <source>
        <dbReference type="RefSeq" id="XP_055896760.1"/>
    </source>
</evidence>
<name>A0A9W3BBC8_BIOGL</name>
<organism evidence="1 2">
    <name type="scientific">Biomphalaria glabrata</name>
    <name type="common">Bloodfluke planorb</name>
    <name type="synonym">Freshwater snail</name>
    <dbReference type="NCBI Taxonomy" id="6526"/>
    <lineage>
        <taxon>Eukaryota</taxon>
        <taxon>Metazoa</taxon>
        <taxon>Spiralia</taxon>
        <taxon>Lophotrochozoa</taxon>
        <taxon>Mollusca</taxon>
        <taxon>Gastropoda</taxon>
        <taxon>Heterobranchia</taxon>
        <taxon>Euthyneura</taxon>
        <taxon>Panpulmonata</taxon>
        <taxon>Hygrophila</taxon>
        <taxon>Lymnaeoidea</taxon>
        <taxon>Planorbidae</taxon>
        <taxon>Biomphalaria</taxon>
    </lineage>
</organism>
<keyword evidence="1" id="KW-1185">Reference proteome</keyword>
<reference evidence="2" key="1">
    <citation type="submission" date="2025-08" db="UniProtKB">
        <authorList>
            <consortium name="RefSeq"/>
        </authorList>
    </citation>
    <scope>IDENTIFICATION</scope>
</reference>
<evidence type="ECO:0000313" key="1">
    <source>
        <dbReference type="Proteomes" id="UP001165740"/>
    </source>
</evidence>
<sequence length="297" mass="33901">MAMELQNMLKLTIKTFDTSTPGVKVTLTSQNGTVLSCDVLRKVGDVLGLKKESLCHFVICQGLEAPIRCFKKGDIILDDQQDLSLQKWCFDLKEERNLIQKDPVATNLIFFQAHHDILTGKLKPTKEQEERLRDCLDPDFPADGQYIKLCQNLPGYSSIQISGCNIIESLPTVLAVFPYPSTVDVVLSRFGLNFISDNSSKFTWYDLMMWCVNHQRQTIVFTFKRHNSQVMSVPLFTKQLQFMTAAMMEMLRLLQTYDSDSDTAFHAEMIVTQEDGSVEWTNCFYDPCKSALYADQL</sequence>
<proteinExistence type="predicted"/>